<protein>
    <submittedName>
        <fullName evidence="1">Uncharacterized protein</fullName>
    </submittedName>
</protein>
<evidence type="ECO:0000313" key="1">
    <source>
        <dbReference type="EMBL" id="MFC3886022.1"/>
    </source>
</evidence>
<accession>A0ABV8B6Z0</accession>
<comment type="caution">
    <text evidence="1">The sequence shown here is derived from an EMBL/GenBank/DDBJ whole genome shotgun (WGS) entry which is preliminary data.</text>
</comment>
<reference evidence="2" key="1">
    <citation type="journal article" date="2019" name="Int. J. Syst. Evol. Microbiol.">
        <title>The Global Catalogue of Microorganisms (GCM) 10K type strain sequencing project: providing services to taxonomists for standard genome sequencing and annotation.</title>
        <authorList>
            <consortium name="The Broad Institute Genomics Platform"/>
            <consortium name="The Broad Institute Genome Sequencing Center for Infectious Disease"/>
            <person name="Wu L."/>
            <person name="Ma J."/>
        </authorList>
    </citation>
    <scope>NUCLEOTIDE SEQUENCE [LARGE SCALE GENOMIC DNA]</scope>
    <source>
        <strain evidence="2">CCUG 61889</strain>
    </source>
</reference>
<dbReference type="RefSeq" id="WP_377918392.1">
    <property type="nucleotide sequence ID" value="NZ_JBHRZT010000072.1"/>
</dbReference>
<evidence type="ECO:0000313" key="2">
    <source>
        <dbReference type="Proteomes" id="UP001595752"/>
    </source>
</evidence>
<organism evidence="1 2">
    <name type="scientific">Bacillus songklensis</name>
    <dbReference type="NCBI Taxonomy" id="1069116"/>
    <lineage>
        <taxon>Bacteria</taxon>
        <taxon>Bacillati</taxon>
        <taxon>Bacillota</taxon>
        <taxon>Bacilli</taxon>
        <taxon>Bacillales</taxon>
        <taxon>Bacillaceae</taxon>
        <taxon>Bacillus</taxon>
    </lineage>
</organism>
<sequence length="84" mass="9459">MKLSVLDQSVIRKGGHARQALQETVQLAQMAEELALSQDMWLLAVENGIDTRIPSVEEAKSMSLTKEVKAKIQENRNRMIVCYS</sequence>
<name>A0ABV8B6Z0_9BACI</name>
<dbReference type="EMBL" id="JBHRZT010000072">
    <property type="protein sequence ID" value="MFC3886022.1"/>
    <property type="molecule type" value="Genomic_DNA"/>
</dbReference>
<dbReference type="CDD" id="cd00347">
    <property type="entry name" value="Flavin_utilizing_monoxygenases"/>
    <property type="match status" value="1"/>
</dbReference>
<proteinExistence type="predicted"/>
<keyword evidence="2" id="KW-1185">Reference proteome</keyword>
<gene>
    <name evidence="1" type="ORF">ACFOU2_22095</name>
</gene>
<dbReference type="Proteomes" id="UP001595752">
    <property type="component" value="Unassembled WGS sequence"/>
</dbReference>